<keyword evidence="2" id="KW-1185">Reference proteome</keyword>
<dbReference type="AlphaFoldDB" id="A0A1I5WGH5"/>
<proteinExistence type="predicted"/>
<dbReference type="Proteomes" id="UP000183769">
    <property type="component" value="Unassembled WGS sequence"/>
</dbReference>
<name>A0A1I5WGH5_9EURY</name>
<protein>
    <submittedName>
        <fullName evidence="1">Uncharacterized protein</fullName>
    </submittedName>
</protein>
<organism evidence="1 2">
    <name type="scientific">Halolamina pelagica</name>
    <dbReference type="NCBI Taxonomy" id="699431"/>
    <lineage>
        <taxon>Archaea</taxon>
        <taxon>Methanobacteriati</taxon>
        <taxon>Methanobacteriota</taxon>
        <taxon>Stenosarchaea group</taxon>
        <taxon>Halobacteria</taxon>
        <taxon>Halobacteriales</taxon>
        <taxon>Haloferacaceae</taxon>
    </lineage>
</organism>
<evidence type="ECO:0000313" key="1">
    <source>
        <dbReference type="EMBL" id="SFQ18893.1"/>
    </source>
</evidence>
<accession>A0A1I5WGH5</accession>
<sequence length="86" mass="9617">MPEPLKVQYVRIVLHRPNATDAASIPYKGARSVAPGESTLTMTVPERQLSGNVSAWERVHIDGYVAVAVYNDHRFQVSIKERKVTL</sequence>
<gene>
    <name evidence="1" type="ORF">SAMN05216277_1308</name>
</gene>
<dbReference type="EMBL" id="FOXI01000030">
    <property type="protein sequence ID" value="SFQ18893.1"/>
    <property type="molecule type" value="Genomic_DNA"/>
</dbReference>
<reference evidence="2" key="1">
    <citation type="submission" date="2016-10" db="EMBL/GenBank/DDBJ databases">
        <authorList>
            <person name="Varghese N."/>
            <person name="Submissions S."/>
        </authorList>
    </citation>
    <scope>NUCLEOTIDE SEQUENCE [LARGE SCALE GENOMIC DNA]</scope>
    <source>
        <strain evidence="2">CGMCC 1.10329</strain>
    </source>
</reference>
<evidence type="ECO:0000313" key="2">
    <source>
        <dbReference type="Proteomes" id="UP000183769"/>
    </source>
</evidence>